<keyword evidence="1" id="KW-0812">Transmembrane</keyword>
<keyword evidence="1" id="KW-0472">Membrane</keyword>
<keyword evidence="3" id="KW-1185">Reference proteome</keyword>
<accession>N9SQ52</accession>
<gene>
    <name evidence="2" type="ORF">F902_04104</name>
</gene>
<reference evidence="2 3" key="1">
    <citation type="submission" date="2013-02" db="EMBL/GenBank/DDBJ databases">
        <title>The Genome Sequence of Acinetobacter sp. CIP 70.18.</title>
        <authorList>
            <consortium name="The Broad Institute Genome Sequencing Platform"/>
            <consortium name="The Broad Institute Genome Sequencing Center for Infectious Disease"/>
            <person name="Cerqueira G."/>
            <person name="Feldgarden M."/>
            <person name="Courvalin P."/>
            <person name="Perichon B."/>
            <person name="Grillot-Courvalin C."/>
            <person name="Clermont D."/>
            <person name="Rocha E."/>
            <person name="Yoon E.-J."/>
            <person name="Nemec A."/>
            <person name="Walker B."/>
            <person name="Young S.K."/>
            <person name="Zeng Q."/>
            <person name="Gargeya S."/>
            <person name="Fitzgerald M."/>
            <person name="Haas B."/>
            <person name="Abouelleil A."/>
            <person name="Alvarado L."/>
            <person name="Arachchi H.M."/>
            <person name="Berlin A.M."/>
            <person name="Chapman S.B."/>
            <person name="Dewar J."/>
            <person name="Goldberg J."/>
            <person name="Griggs A."/>
            <person name="Gujja S."/>
            <person name="Hansen M."/>
            <person name="Howarth C."/>
            <person name="Imamovic A."/>
            <person name="Larimer J."/>
            <person name="McCowan C."/>
            <person name="Murphy C."/>
            <person name="Neiman D."/>
            <person name="Pearson M."/>
            <person name="Priest M."/>
            <person name="Roberts A."/>
            <person name="Saif S."/>
            <person name="Shea T."/>
            <person name="Sisk P."/>
            <person name="Sykes S."/>
            <person name="Wortman J."/>
            <person name="Nusbaum C."/>
            <person name="Birren B."/>
        </authorList>
    </citation>
    <scope>NUCLEOTIDE SEQUENCE [LARGE SCALE GENOMIC DNA]</scope>
    <source>
        <strain evidence="2 3">CIP 70.18</strain>
    </source>
</reference>
<dbReference type="EMBL" id="APRN01000042">
    <property type="protein sequence ID" value="ENX53235.1"/>
    <property type="molecule type" value="Genomic_DNA"/>
</dbReference>
<organism evidence="2 3">
    <name type="scientific">Acinetobacter higginsii</name>
    <dbReference type="NCBI Taxonomy" id="70347"/>
    <lineage>
        <taxon>Bacteria</taxon>
        <taxon>Pseudomonadati</taxon>
        <taxon>Pseudomonadota</taxon>
        <taxon>Gammaproteobacteria</taxon>
        <taxon>Moraxellales</taxon>
        <taxon>Moraxellaceae</taxon>
        <taxon>Acinetobacter</taxon>
    </lineage>
</organism>
<dbReference type="HOGENOM" id="CLU_205008_0_0_6"/>
<comment type="caution">
    <text evidence="2">The sequence shown here is derived from an EMBL/GenBank/DDBJ whole genome shotgun (WGS) entry which is preliminary data.</text>
</comment>
<dbReference type="AlphaFoldDB" id="N9SQ52"/>
<proteinExistence type="predicted"/>
<feature type="transmembrane region" description="Helical" evidence="1">
    <location>
        <begin position="42"/>
        <end position="62"/>
    </location>
</feature>
<evidence type="ECO:0000313" key="3">
    <source>
        <dbReference type="Proteomes" id="UP000013084"/>
    </source>
</evidence>
<evidence type="ECO:0000313" key="2">
    <source>
        <dbReference type="EMBL" id="ENX53235.1"/>
    </source>
</evidence>
<name>N9SQ52_9GAMM</name>
<sequence>MKSFTSKHNHTQNILKEHSPIYDMEAYRRKARRLRIQKVFKNTYEGGVFSLVVVLTFSILFLGY</sequence>
<keyword evidence="1" id="KW-1133">Transmembrane helix</keyword>
<evidence type="ECO:0000256" key="1">
    <source>
        <dbReference type="SAM" id="Phobius"/>
    </source>
</evidence>
<protein>
    <submittedName>
        <fullName evidence="2">Uncharacterized protein</fullName>
    </submittedName>
</protein>
<dbReference type="Proteomes" id="UP000013084">
    <property type="component" value="Unassembled WGS sequence"/>
</dbReference>